<accession>A0ACB0J803</accession>
<reference evidence="1" key="1">
    <citation type="submission" date="2023-10" db="EMBL/GenBank/DDBJ databases">
        <authorList>
            <person name="Rodriguez Cubillos JULIANA M."/>
            <person name="De Vega J."/>
        </authorList>
    </citation>
    <scope>NUCLEOTIDE SEQUENCE</scope>
</reference>
<gene>
    <name evidence="1" type="ORF">MILVUS5_LOCUS9779</name>
</gene>
<dbReference type="Proteomes" id="UP001177021">
    <property type="component" value="Unassembled WGS sequence"/>
</dbReference>
<keyword evidence="2" id="KW-1185">Reference proteome</keyword>
<proteinExistence type="predicted"/>
<sequence length="74" mass="8407">MPQNHKFVYILIIFLSLSLGVVRAGKQHQFIRCKKNADCPKYMCAPMKVKCNIDLYCKCIALGLDRAGTHCFSL</sequence>
<organism evidence="1 2">
    <name type="scientific">Trifolium pratense</name>
    <name type="common">Red clover</name>
    <dbReference type="NCBI Taxonomy" id="57577"/>
    <lineage>
        <taxon>Eukaryota</taxon>
        <taxon>Viridiplantae</taxon>
        <taxon>Streptophyta</taxon>
        <taxon>Embryophyta</taxon>
        <taxon>Tracheophyta</taxon>
        <taxon>Spermatophyta</taxon>
        <taxon>Magnoliopsida</taxon>
        <taxon>eudicotyledons</taxon>
        <taxon>Gunneridae</taxon>
        <taxon>Pentapetalae</taxon>
        <taxon>rosids</taxon>
        <taxon>fabids</taxon>
        <taxon>Fabales</taxon>
        <taxon>Fabaceae</taxon>
        <taxon>Papilionoideae</taxon>
        <taxon>50 kb inversion clade</taxon>
        <taxon>NPAAA clade</taxon>
        <taxon>Hologalegina</taxon>
        <taxon>IRL clade</taxon>
        <taxon>Trifolieae</taxon>
        <taxon>Trifolium</taxon>
    </lineage>
</organism>
<protein>
    <submittedName>
        <fullName evidence="1">Uncharacterized protein</fullName>
    </submittedName>
</protein>
<evidence type="ECO:0000313" key="1">
    <source>
        <dbReference type="EMBL" id="CAJ2639818.1"/>
    </source>
</evidence>
<comment type="caution">
    <text evidence="1">The sequence shown here is derived from an EMBL/GenBank/DDBJ whole genome shotgun (WGS) entry which is preliminary data.</text>
</comment>
<name>A0ACB0J803_TRIPR</name>
<evidence type="ECO:0000313" key="2">
    <source>
        <dbReference type="Proteomes" id="UP001177021"/>
    </source>
</evidence>
<dbReference type="EMBL" id="CASHSV030000024">
    <property type="protein sequence ID" value="CAJ2639818.1"/>
    <property type="molecule type" value="Genomic_DNA"/>
</dbReference>